<name>A0A2H0YPY6_9BACT</name>
<proteinExistence type="predicted"/>
<accession>A0A2H0YPY6</accession>
<dbReference type="GO" id="GO:0016740">
    <property type="term" value="F:transferase activity"/>
    <property type="evidence" value="ECO:0007669"/>
    <property type="project" value="UniProtKB-KW"/>
</dbReference>
<comment type="caution">
    <text evidence="2">The sequence shown here is derived from an EMBL/GenBank/DDBJ whole genome shotgun (WGS) entry which is preliminary data.</text>
</comment>
<dbReference type="PANTHER" id="PTHR43179:SF7">
    <property type="entry name" value="RHAMNOSYLTRANSFERASE WBBL"/>
    <property type="match status" value="1"/>
</dbReference>
<evidence type="ECO:0000313" key="3">
    <source>
        <dbReference type="Proteomes" id="UP000236845"/>
    </source>
</evidence>
<dbReference type="Gene3D" id="3.90.550.10">
    <property type="entry name" value="Spore Coat Polysaccharide Biosynthesis Protein SpsA, Chain A"/>
    <property type="match status" value="1"/>
</dbReference>
<dbReference type="EMBL" id="PEXW01000061">
    <property type="protein sequence ID" value="PIS40557.1"/>
    <property type="molecule type" value="Genomic_DNA"/>
</dbReference>
<dbReference type="Proteomes" id="UP000236845">
    <property type="component" value="Unassembled WGS sequence"/>
</dbReference>
<feature type="domain" description="Glycosyltransferase 2-like" evidence="1">
    <location>
        <begin position="8"/>
        <end position="134"/>
    </location>
</feature>
<dbReference type="CDD" id="cd04186">
    <property type="entry name" value="GT_2_like_c"/>
    <property type="match status" value="1"/>
</dbReference>
<dbReference type="Pfam" id="PF00535">
    <property type="entry name" value="Glycos_transf_2"/>
    <property type="match status" value="1"/>
</dbReference>
<sequence length="273" mass="31472">MSITPEISIIILNYKTRGLLRQCLRGIASSGDAIQKQIIVVDNFSGDGSVEMIEEEFPEVVLIASPENRGFGAGMNLGLKRATGRYAILLNTDVAIMEQPFDKLVKFMDQHPRVGLAGPKLLNPDGSVQYSCYRFHKWYTPILRRSPLGTLPKLRNHLKRFLMKDFSHQENYPVDWLLGAFLIVRLSAIKTVGLFDERFFLYFEDVDWCRRFWSVGWEVNYVADVQVVHYHKRESAEIAGFSGIFAYPTRQHIKSWFRYLSKYSGTELPIRPN</sequence>
<keyword evidence="2" id="KW-0808">Transferase</keyword>
<dbReference type="SUPFAM" id="SSF53448">
    <property type="entry name" value="Nucleotide-diphospho-sugar transferases"/>
    <property type="match status" value="1"/>
</dbReference>
<protein>
    <submittedName>
        <fullName evidence="2">Glycosyltransferase family 2 protein</fullName>
    </submittedName>
</protein>
<organism evidence="2 3">
    <name type="scientific">Candidatus Kerfeldbacteria bacterium CG08_land_8_20_14_0_20_43_14</name>
    <dbReference type="NCBI Taxonomy" id="2014246"/>
    <lineage>
        <taxon>Bacteria</taxon>
        <taxon>Candidatus Kerfeldiibacteriota</taxon>
    </lineage>
</organism>
<gene>
    <name evidence="2" type="ORF">COT26_02720</name>
</gene>
<reference evidence="3" key="1">
    <citation type="submission" date="2017-09" db="EMBL/GenBank/DDBJ databases">
        <title>Depth-based differentiation of microbial function through sediment-hosted aquifers and enrichment of novel symbionts in the deep terrestrial subsurface.</title>
        <authorList>
            <person name="Probst A.J."/>
            <person name="Ladd B."/>
            <person name="Jarett J.K."/>
            <person name="Geller-Mcgrath D.E."/>
            <person name="Sieber C.M.K."/>
            <person name="Emerson J.B."/>
            <person name="Anantharaman K."/>
            <person name="Thomas B.C."/>
            <person name="Malmstrom R."/>
            <person name="Stieglmeier M."/>
            <person name="Klingl A."/>
            <person name="Woyke T."/>
            <person name="Ryan C.M."/>
            <person name="Banfield J.F."/>
        </authorList>
    </citation>
    <scope>NUCLEOTIDE SEQUENCE [LARGE SCALE GENOMIC DNA]</scope>
</reference>
<dbReference type="AlphaFoldDB" id="A0A2H0YPY6"/>
<dbReference type="InterPro" id="IPR001173">
    <property type="entry name" value="Glyco_trans_2-like"/>
</dbReference>
<evidence type="ECO:0000313" key="2">
    <source>
        <dbReference type="EMBL" id="PIS40557.1"/>
    </source>
</evidence>
<dbReference type="InterPro" id="IPR029044">
    <property type="entry name" value="Nucleotide-diphossugar_trans"/>
</dbReference>
<dbReference type="PANTHER" id="PTHR43179">
    <property type="entry name" value="RHAMNOSYLTRANSFERASE WBBL"/>
    <property type="match status" value="1"/>
</dbReference>
<evidence type="ECO:0000259" key="1">
    <source>
        <dbReference type="Pfam" id="PF00535"/>
    </source>
</evidence>